<dbReference type="Proteomes" id="UP000285780">
    <property type="component" value="Unassembled WGS sequence"/>
</dbReference>
<evidence type="ECO:0000313" key="2">
    <source>
        <dbReference type="EMBL" id="RKF04108.1"/>
    </source>
</evidence>
<evidence type="ECO:0008006" key="4">
    <source>
        <dbReference type="Google" id="ProtNLM"/>
    </source>
</evidence>
<keyword evidence="1" id="KW-0732">Signal</keyword>
<evidence type="ECO:0000256" key="1">
    <source>
        <dbReference type="SAM" id="SignalP"/>
    </source>
</evidence>
<dbReference type="RefSeq" id="WP_120186131.1">
    <property type="nucleotide sequence ID" value="NZ_RAQM01000007.1"/>
</dbReference>
<sequence length="351" mass="38923">MKTIKLLGVFAFIALVGFTSCQSEENEQIGINPNAITPTSELAKKIKRTGMNDGAKDDFLDGNSCAELIFPIVATVNGLEITINNEADYELAVEIMDEFNDDDDTVAFNFPITVKLSDYSEIVISSQEEFEDLNQECDNASDNMESAISCAKVDFPISILTYDVNLEQTGTVVVESEQQLYGFVDDLEESDKLFSIKYPITVTLSNGTSVQINDDSEFEDALEECTAYEAEEELAEEKAEEVEGIVSKATFIVESFVTGGVNIAEDFTEYTIEFTNEEKLIARNTVNTALENIEGEYDVDSDTRVLLELDFTNETVFSALNNEWVVTAYTSSLLTLQSKTDSSIILELKKL</sequence>
<reference evidence="2 3" key="1">
    <citation type="submission" date="2018-09" db="EMBL/GenBank/DDBJ databases">
        <title>Genomic Encyclopedia of Archaeal and Bacterial Type Strains, Phase II (KMG-II): from individual species to whole genera.</title>
        <authorList>
            <person name="Goeker M."/>
        </authorList>
    </citation>
    <scope>NUCLEOTIDE SEQUENCE [LARGE SCALE GENOMIC DNA]</scope>
    <source>
        <strain evidence="2 3">DSM 16505</strain>
    </source>
</reference>
<comment type="caution">
    <text evidence="2">The sequence shown here is derived from an EMBL/GenBank/DDBJ whole genome shotgun (WGS) entry which is preliminary data.</text>
</comment>
<keyword evidence="3" id="KW-1185">Reference proteome</keyword>
<proteinExistence type="predicted"/>
<organism evidence="2 3">
    <name type="scientific">Tenacibaculum lutimaris</name>
    <dbReference type="NCBI Taxonomy" id="285258"/>
    <lineage>
        <taxon>Bacteria</taxon>
        <taxon>Pseudomonadati</taxon>
        <taxon>Bacteroidota</taxon>
        <taxon>Flavobacteriia</taxon>
        <taxon>Flavobacteriales</taxon>
        <taxon>Flavobacteriaceae</taxon>
        <taxon>Tenacibaculum</taxon>
    </lineage>
</organism>
<feature type="signal peptide" evidence="1">
    <location>
        <begin position="1"/>
        <end position="21"/>
    </location>
</feature>
<protein>
    <recommendedName>
        <fullName evidence="4">Lipoprotein</fullName>
    </recommendedName>
</protein>
<dbReference type="PROSITE" id="PS51257">
    <property type="entry name" value="PROKAR_LIPOPROTEIN"/>
    <property type="match status" value="1"/>
</dbReference>
<evidence type="ECO:0000313" key="3">
    <source>
        <dbReference type="Proteomes" id="UP000285780"/>
    </source>
</evidence>
<dbReference type="AlphaFoldDB" id="A0A420E209"/>
<name>A0A420E209_9FLAO</name>
<accession>A0A420E209</accession>
<gene>
    <name evidence="2" type="ORF">C8N26_0767</name>
</gene>
<feature type="chain" id="PRO_5019362511" description="Lipoprotein" evidence="1">
    <location>
        <begin position="22"/>
        <end position="351"/>
    </location>
</feature>
<dbReference type="EMBL" id="RAQM01000007">
    <property type="protein sequence ID" value="RKF04108.1"/>
    <property type="molecule type" value="Genomic_DNA"/>
</dbReference>